<dbReference type="RefSeq" id="WP_073298004.1">
    <property type="nucleotide sequence ID" value="NZ_FRAV01000072.1"/>
</dbReference>
<keyword evidence="3" id="KW-1185">Reference proteome</keyword>
<name>A0A1M7KT28_9FLAO</name>
<dbReference type="EMBL" id="FRAV01000072">
    <property type="protein sequence ID" value="SHM68651.1"/>
    <property type="molecule type" value="Genomic_DNA"/>
</dbReference>
<evidence type="ECO:0000313" key="3">
    <source>
        <dbReference type="Proteomes" id="UP000184364"/>
    </source>
</evidence>
<protein>
    <submittedName>
        <fullName evidence="2">Uncharacterized protein</fullName>
    </submittedName>
</protein>
<evidence type="ECO:0000256" key="1">
    <source>
        <dbReference type="SAM" id="MobiDB-lite"/>
    </source>
</evidence>
<dbReference type="STRING" id="1302687.SAMN05444267_10726"/>
<dbReference type="Proteomes" id="UP000184364">
    <property type="component" value="Unassembled WGS sequence"/>
</dbReference>
<evidence type="ECO:0000313" key="2">
    <source>
        <dbReference type="EMBL" id="SHM68651.1"/>
    </source>
</evidence>
<gene>
    <name evidence="2" type="ORF">SAMN05444267_10726</name>
</gene>
<feature type="region of interest" description="Disordered" evidence="1">
    <location>
        <begin position="1"/>
        <end position="23"/>
    </location>
</feature>
<sequence length="110" mass="12030">MGIAPNSKPITGTGDIPIATTGEPQGSSLYLYRNMRSVKGIPMVGEGLDKLGLRDKDVNFLSNSTMITPLFSNGLSVTVGYGNTMPSDVPDTHKNKFYLEYQQAHWYLMA</sequence>
<accession>A0A1M7KT28</accession>
<reference evidence="3" key="1">
    <citation type="submission" date="2016-11" db="EMBL/GenBank/DDBJ databases">
        <authorList>
            <person name="Varghese N."/>
            <person name="Submissions S."/>
        </authorList>
    </citation>
    <scope>NUCLEOTIDE SEQUENCE [LARGE SCALE GENOMIC DNA]</scope>
    <source>
        <strain evidence="3">DSM 26899</strain>
    </source>
</reference>
<proteinExistence type="predicted"/>
<dbReference type="AlphaFoldDB" id="A0A1M7KT28"/>
<organism evidence="2 3">
    <name type="scientific">Chryseobacterium polytrichastri</name>
    <dbReference type="NCBI Taxonomy" id="1302687"/>
    <lineage>
        <taxon>Bacteria</taxon>
        <taxon>Pseudomonadati</taxon>
        <taxon>Bacteroidota</taxon>
        <taxon>Flavobacteriia</taxon>
        <taxon>Flavobacteriales</taxon>
        <taxon>Weeksellaceae</taxon>
        <taxon>Chryseobacterium group</taxon>
        <taxon>Chryseobacterium</taxon>
    </lineage>
</organism>